<dbReference type="EMBL" id="LBBL01000042">
    <property type="protein sequence ID" value="KKF96459.1"/>
    <property type="molecule type" value="Genomic_DNA"/>
</dbReference>
<dbReference type="OrthoDB" id="674963at2759"/>
<evidence type="ECO:0000256" key="7">
    <source>
        <dbReference type="ARBA" id="ARBA00023242"/>
    </source>
</evidence>
<dbReference type="PANTHER" id="PTHR12111">
    <property type="entry name" value="SPLICING FACTOR YJU2"/>
    <property type="match status" value="1"/>
</dbReference>
<name>A0A0F8DKP9_CERFI</name>
<keyword evidence="12" id="KW-1185">Reference proteome</keyword>
<dbReference type="Proteomes" id="UP000034841">
    <property type="component" value="Unassembled WGS sequence"/>
</dbReference>
<keyword evidence="3 8" id="KW-0479">Metal-binding</keyword>
<evidence type="ECO:0000256" key="1">
    <source>
        <dbReference type="ARBA" id="ARBA00004123"/>
    </source>
</evidence>
<feature type="coiled-coil region" evidence="9">
    <location>
        <begin position="121"/>
        <end position="167"/>
    </location>
</feature>
<evidence type="ECO:0000256" key="3">
    <source>
        <dbReference type="ARBA" id="ARBA00022723"/>
    </source>
</evidence>
<comment type="caution">
    <text evidence="11">The sequence shown here is derived from an EMBL/GenBank/DDBJ whole genome shotgun (WGS) entry which is preliminary data.</text>
</comment>
<sequence length="316" mass="35747">MSERKVLTKYYPWDFDPSDISKRRGPKATGPKIQTVRLMAPFAMRCTSCGEFIYRGRKFNSRKVTPPEERYLGIQIYFFHIKCTRCSSEIVFRTDPKNNNYAMVSGAVRNQEPWWNKGEEEETEDQRLDRLEREEAEAEGDEERDAMADLEAKNLDAQREMAAADALDAIRHRNARIQMAAKDGVDFSAAIMQTADEEKERQDREDEEAARMAFAVAKEKQLLQDLGMEEMDEIVEEDEHPTTSTSKPEAAIPSLPSSSSSATPTPVSATQSAKSADNSLANRIPLVDPAPAFKRTIKKKKDYSAMLGIKKKKPLV</sequence>
<keyword evidence="9" id="KW-0175">Coiled coil</keyword>
<dbReference type="InterPro" id="IPR043701">
    <property type="entry name" value="Yju2"/>
</dbReference>
<dbReference type="HAMAP" id="MF_03226">
    <property type="entry name" value="YJU2"/>
    <property type="match status" value="1"/>
</dbReference>
<comment type="subunit">
    <text evidence="8">Component of the spliceosome. Present in the activated B complex, the catalytically activated B* complex which catalyzes the branching, the catalytic step 1 C complex catalyzing the exon ligation, and the postcatalytic P complex containing the ligated exons (mRNA) and the excised lariat intron.</text>
</comment>
<dbReference type="GO" id="GO:0000349">
    <property type="term" value="P:generation of catalytic spliceosome for first transesterification step"/>
    <property type="evidence" value="ECO:0007669"/>
    <property type="project" value="UniProtKB-UniRule"/>
</dbReference>
<keyword evidence="4 8" id="KW-0747">Spliceosome</keyword>
<feature type="region of interest" description="Disordered" evidence="10">
    <location>
        <begin position="230"/>
        <end position="292"/>
    </location>
</feature>
<comment type="subcellular location">
    <subcellularLocation>
        <location evidence="1 8">Nucleus</location>
    </subcellularLocation>
</comment>
<feature type="binding site" evidence="8">
    <location>
        <position position="83"/>
    </location>
    <ligand>
        <name>Zn(2+)</name>
        <dbReference type="ChEBI" id="CHEBI:29105"/>
    </ligand>
</feature>
<reference evidence="11 12" key="1">
    <citation type="submission" date="2015-04" db="EMBL/GenBank/DDBJ databases">
        <title>Genome sequence of Ceratocystis platani, a major pathogen of plane trees.</title>
        <authorList>
            <person name="Belbahri L."/>
        </authorList>
    </citation>
    <scope>NUCLEOTIDE SEQUENCE [LARGE SCALE GENOMIC DNA]</scope>
    <source>
        <strain evidence="11 12">CFO</strain>
    </source>
</reference>
<keyword evidence="7 8" id="KW-0539">Nucleus</keyword>
<protein>
    <recommendedName>
        <fullName evidence="8">Splicing factor YJU2</fullName>
    </recommendedName>
</protein>
<gene>
    <name evidence="11" type="ORF">CFO_g1179</name>
</gene>
<dbReference type="AlphaFoldDB" id="A0A0F8DKP9"/>
<accession>A0A0F8DKP9</accession>
<evidence type="ECO:0000256" key="6">
    <source>
        <dbReference type="ARBA" id="ARBA00023187"/>
    </source>
</evidence>
<dbReference type="GO" id="GO:0046872">
    <property type="term" value="F:metal ion binding"/>
    <property type="evidence" value="ECO:0007669"/>
    <property type="project" value="UniProtKB-KW"/>
</dbReference>
<evidence type="ECO:0000256" key="2">
    <source>
        <dbReference type="ARBA" id="ARBA00022664"/>
    </source>
</evidence>
<feature type="binding site" evidence="8">
    <location>
        <position position="49"/>
    </location>
    <ligand>
        <name>Zn(2+)</name>
        <dbReference type="ChEBI" id="CHEBI:29105"/>
    </ligand>
</feature>
<evidence type="ECO:0000256" key="9">
    <source>
        <dbReference type="SAM" id="Coils"/>
    </source>
</evidence>
<comment type="similarity">
    <text evidence="8">Belongs to the CWC16 family. YJU2 subfamily.</text>
</comment>
<dbReference type="GO" id="GO:0071006">
    <property type="term" value="C:U2-type catalytic step 1 spliceosome"/>
    <property type="evidence" value="ECO:0007669"/>
    <property type="project" value="UniProtKB-UniRule"/>
</dbReference>
<evidence type="ECO:0000256" key="8">
    <source>
        <dbReference type="HAMAP-Rule" id="MF_03226"/>
    </source>
</evidence>
<proteinExistence type="inferred from homology"/>
<feature type="compositionally biased region" description="Low complexity" evidence="10">
    <location>
        <begin position="248"/>
        <end position="273"/>
    </location>
</feature>
<feature type="binding site" evidence="8">
    <location>
        <position position="46"/>
    </location>
    <ligand>
        <name>Zn(2+)</name>
        <dbReference type="ChEBI" id="CHEBI:29105"/>
    </ligand>
</feature>
<feature type="binding site" evidence="8">
    <location>
        <position position="86"/>
    </location>
    <ligand>
        <name>Zn(2+)</name>
        <dbReference type="ChEBI" id="CHEBI:29105"/>
    </ligand>
</feature>
<dbReference type="PANTHER" id="PTHR12111:SF1">
    <property type="entry name" value="SPLICING FACTOR YJU2"/>
    <property type="match status" value="1"/>
</dbReference>
<keyword evidence="5 8" id="KW-0862">Zinc</keyword>
<keyword evidence="2" id="KW-0507">mRNA processing</keyword>
<evidence type="ECO:0000313" key="11">
    <source>
        <dbReference type="EMBL" id="KKF96459.1"/>
    </source>
</evidence>
<organism evidence="11 12">
    <name type="scientific">Ceratocystis fimbriata f. sp. platani</name>
    <dbReference type="NCBI Taxonomy" id="88771"/>
    <lineage>
        <taxon>Eukaryota</taxon>
        <taxon>Fungi</taxon>
        <taxon>Dikarya</taxon>
        <taxon>Ascomycota</taxon>
        <taxon>Pezizomycotina</taxon>
        <taxon>Sordariomycetes</taxon>
        <taxon>Hypocreomycetidae</taxon>
        <taxon>Microascales</taxon>
        <taxon>Ceratocystidaceae</taxon>
        <taxon>Ceratocystis</taxon>
    </lineage>
</organism>
<evidence type="ECO:0000256" key="5">
    <source>
        <dbReference type="ARBA" id="ARBA00022833"/>
    </source>
</evidence>
<feature type="compositionally biased region" description="Acidic residues" evidence="10">
    <location>
        <begin position="230"/>
        <end position="239"/>
    </location>
</feature>
<dbReference type="Pfam" id="PF04502">
    <property type="entry name" value="Saf4_Yju2"/>
    <property type="match status" value="1"/>
</dbReference>
<evidence type="ECO:0000256" key="10">
    <source>
        <dbReference type="SAM" id="MobiDB-lite"/>
    </source>
</evidence>
<comment type="function">
    <text evidence="8">Part of the spliceosome which catalyzes two sequential transesterification reactions, first the excision of the non-coding intron from pre-mRNA and then the ligation of the coding exons to form the mature mRNA. Plays a role in stabilizing the structure of the spliceosome catalytic core and docking of the branch helix into the active site, producing 5'-exon and lariat intron-3'-intermediates.</text>
</comment>
<dbReference type="InterPro" id="IPR007590">
    <property type="entry name" value="Saf4/Yju2"/>
</dbReference>
<evidence type="ECO:0000313" key="12">
    <source>
        <dbReference type="Proteomes" id="UP000034841"/>
    </source>
</evidence>
<evidence type="ECO:0000256" key="4">
    <source>
        <dbReference type="ARBA" id="ARBA00022728"/>
    </source>
</evidence>
<keyword evidence="6" id="KW-0508">mRNA splicing</keyword>